<sequence length="66" mass="7567">MLTSSLYKACLTDKGCGPYISFCGLDYLVYVVVKCSALTPYSWRFDRRLIDVAPLCHERTCQIIIR</sequence>
<gene>
    <name evidence="1" type="ORF">CITCOLO1_LOCUS15903</name>
</gene>
<dbReference type="EMBL" id="OZ021740">
    <property type="protein sequence ID" value="CAK9323706.1"/>
    <property type="molecule type" value="Genomic_DNA"/>
</dbReference>
<proteinExistence type="predicted"/>
<keyword evidence="2" id="KW-1185">Reference proteome</keyword>
<evidence type="ECO:0000313" key="2">
    <source>
        <dbReference type="Proteomes" id="UP001642487"/>
    </source>
</evidence>
<organism evidence="1 2">
    <name type="scientific">Citrullus colocynthis</name>
    <name type="common">colocynth</name>
    <dbReference type="NCBI Taxonomy" id="252529"/>
    <lineage>
        <taxon>Eukaryota</taxon>
        <taxon>Viridiplantae</taxon>
        <taxon>Streptophyta</taxon>
        <taxon>Embryophyta</taxon>
        <taxon>Tracheophyta</taxon>
        <taxon>Spermatophyta</taxon>
        <taxon>Magnoliopsida</taxon>
        <taxon>eudicotyledons</taxon>
        <taxon>Gunneridae</taxon>
        <taxon>Pentapetalae</taxon>
        <taxon>rosids</taxon>
        <taxon>fabids</taxon>
        <taxon>Cucurbitales</taxon>
        <taxon>Cucurbitaceae</taxon>
        <taxon>Benincaseae</taxon>
        <taxon>Citrullus</taxon>
    </lineage>
</organism>
<evidence type="ECO:0000313" key="1">
    <source>
        <dbReference type="EMBL" id="CAK9323706.1"/>
    </source>
</evidence>
<protein>
    <submittedName>
        <fullName evidence="1">Uncharacterized protein</fullName>
    </submittedName>
</protein>
<accession>A0ABP0YXF0</accession>
<dbReference type="Proteomes" id="UP001642487">
    <property type="component" value="Chromosome 6"/>
</dbReference>
<reference evidence="1 2" key="1">
    <citation type="submission" date="2024-03" db="EMBL/GenBank/DDBJ databases">
        <authorList>
            <person name="Gkanogiannis A."/>
            <person name="Becerra Lopez-Lavalle L."/>
        </authorList>
    </citation>
    <scope>NUCLEOTIDE SEQUENCE [LARGE SCALE GENOMIC DNA]</scope>
</reference>
<name>A0ABP0YXF0_9ROSI</name>